<name>A0A7S3P5F1_9STRA</name>
<organism evidence="2">
    <name type="scientific">Amphora coffeiformis</name>
    <dbReference type="NCBI Taxonomy" id="265554"/>
    <lineage>
        <taxon>Eukaryota</taxon>
        <taxon>Sar</taxon>
        <taxon>Stramenopiles</taxon>
        <taxon>Ochrophyta</taxon>
        <taxon>Bacillariophyta</taxon>
        <taxon>Bacillariophyceae</taxon>
        <taxon>Bacillariophycidae</taxon>
        <taxon>Thalassiophysales</taxon>
        <taxon>Catenulaceae</taxon>
        <taxon>Amphora</taxon>
    </lineage>
</organism>
<dbReference type="PROSITE" id="PS50800">
    <property type="entry name" value="SAP"/>
    <property type="match status" value="1"/>
</dbReference>
<proteinExistence type="predicted"/>
<dbReference type="EMBL" id="HBIM01014219">
    <property type="protein sequence ID" value="CAE0414200.1"/>
    <property type="molecule type" value="Transcribed_RNA"/>
</dbReference>
<gene>
    <name evidence="2" type="ORF">ACOF00016_LOCUS11443</name>
</gene>
<accession>A0A7S3P5F1</accession>
<dbReference type="InterPro" id="IPR003034">
    <property type="entry name" value="SAP_dom"/>
</dbReference>
<evidence type="ECO:0000259" key="1">
    <source>
        <dbReference type="PROSITE" id="PS50800"/>
    </source>
</evidence>
<feature type="domain" description="SAP" evidence="1">
    <location>
        <begin position="177"/>
        <end position="211"/>
    </location>
</feature>
<dbReference type="AlphaFoldDB" id="A0A7S3P5F1"/>
<evidence type="ECO:0000313" key="2">
    <source>
        <dbReference type="EMBL" id="CAE0414200.1"/>
    </source>
</evidence>
<protein>
    <recommendedName>
        <fullName evidence="1">SAP domain-containing protein</fullName>
    </recommendedName>
</protein>
<sequence length="215" mass="24028">MATYPVGIPSLPAPASGLDDNPAPAISIGDALHDDHVAAATRQHKTRKYLAHAYSPQVVTDAELVASKRRKHQVESANFEPGATPMWAQVMQQTMADLQQTMQQNMADLQQNMADLQQTTQQNKSYTDNLIIRESQRSMNRSRKRTLDPIEMLIRVDEGDTPAGHPNTWFPANQNEFNAATVANLQSLLRFYGQESTGDRTTLQKRLMKFLGVTH</sequence>
<reference evidence="2" key="1">
    <citation type="submission" date="2021-01" db="EMBL/GenBank/DDBJ databases">
        <authorList>
            <person name="Corre E."/>
            <person name="Pelletier E."/>
            <person name="Niang G."/>
            <person name="Scheremetjew M."/>
            <person name="Finn R."/>
            <person name="Kale V."/>
            <person name="Holt S."/>
            <person name="Cochrane G."/>
            <person name="Meng A."/>
            <person name="Brown T."/>
            <person name="Cohen L."/>
        </authorList>
    </citation>
    <scope>NUCLEOTIDE SEQUENCE</scope>
    <source>
        <strain evidence="2">CCMP127</strain>
    </source>
</reference>